<name>A0A371H5T3_MUCPR</name>
<sequence>MSECNIQFQQNLTAIIHDLKNVGRIAGRHGESDAIDWFLKHTFSKGSESERRRSKRCNAMKLADVKSKLGADSRVQQPARSIPLLFPTWTIPARRYETDEDLLKLFRRVEINILLLDAIKQVPKYAKFLNELCIHKGKKMKGRVETGGTVSALTKHEDTTARVQ</sequence>
<organism evidence="1 2">
    <name type="scientific">Mucuna pruriens</name>
    <name type="common">Velvet bean</name>
    <name type="synonym">Dolichos pruriens</name>
    <dbReference type="NCBI Taxonomy" id="157652"/>
    <lineage>
        <taxon>Eukaryota</taxon>
        <taxon>Viridiplantae</taxon>
        <taxon>Streptophyta</taxon>
        <taxon>Embryophyta</taxon>
        <taxon>Tracheophyta</taxon>
        <taxon>Spermatophyta</taxon>
        <taxon>Magnoliopsida</taxon>
        <taxon>eudicotyledons</taxon>
        <taxon>Gunneridae</taxon>
        <taxon>Pentapetalae</taxon>
        <taxon>rosids</taxon>
        <taxon>fabids</taxon>
        <taxon>Fabales</taxon>
        <taxon>Fabaceae</taxon>
        <taxon>Papilionoideae</taxon>
        <taxon>50 kb inversion clade</taxon>
        <taxon>NPAAA clade</taxon>
        <taxon>indigoferoid/millettioid clade</taxon>
        <taxon>Phaseoleae</taxon>
        <taxon>Mucuna</taxon>
    </lineage>
</organism>
<dbReference type="OrthoDB" id="778454at2759"/>
<protein>
    <submittedName>
        <fullName evidence="1">Uncharacterized protein</fullName>
    </submittedName>
</protein>
<dbReference type="Proteomes" id="UP000257109">
    <property type="component" value="Unassembled WGS sequence"/>
</dbReference>
<evidence type="ECO:0000313" key="1">
    <source>
        <dbReference type="EMBL" id="RDX98178.1"/>
    </source>
</evidence>
<feature type="non-terminal residue" evidence="1">
    <location>
        <position position="1"/>
    </location>
</feature>
<evidence type="ECO:0000313" key="2">
    <source>
        <dbReference type="Proteomes" id="UP000257109"/>
    </source>
</evidence>
<comment type="caution">
    <text evidence="1">The sequence shown here is derived from an EMBL/GenBank/DDBJ whole genome shotgun (WGS) entry which is preliminary data.</text>
</comment>
<dbReference type="EMBL" id="QJKJ01003497">
    <property type="protein sequence ID" value="RDX98178.1"/>
    <property type="molecule type" value="Genomic_DNA"/>
</dbReference>
<proteinExistence type="predicted"/>
<reference evidence="1" key="1">
    <citation type="submission" date="2018-05" db="EMBL/GenBank/DDBJ databases">
        <title>Draft genome of Mucuna pruriens seed.</title>
        <authorList>
            <person name="Nnadi N.E."/>
            <person name="Vos R."/>
            <person name="Hasami M.H."/>
            <person name="Devisetty U.K."/>
            <person name="Aguiy J.C."/>
        </authorList>
    </citation>
    <scope>NUCLEOTIDE SEQUENCE [LARGE SCALE GENOMIC DNA]</scope>
    <source>
        <strain evidence="1">JCA_2017</strain>
    </source>
</reference>
<keyword evidence="2" id="KW-1185">Reference proteome</keyword>
<accession>A0A371H5T3</accession>
<gene>
    <name evidence="1" type="ORF">CR513_18951</name>
</gene>
<dbReference type="AlphaFoldDB" id="A0A371H5T3"/>